<dbReference type="InterPro" id="IPR001828">
    <property type="entry name" value="ANF_lig-bd_rcpt"/>
</dbReference>
<proteinExistence type="predicted"/>
<dbReference type="Proteomes" id="UP001162164">
    <property type="component" value="Unassembled WGS sequence"/>
</dbReference>
<protein>
    <submittedName>
        <fullName evidence="8">Uncharacterized protein</fullName>
    </submittedName>
</protein>
<name>A0ABQ9IR83_9CUCU</name>
<evidence type="ECO:0000313" key="8">
    <source>
        <dbReference type="EMBL" id="KAJ8958081.1"/>
    </source>
</evidence>
<dbReference type="Gene3D" id="3.40.50.2300">
    <property type="match status" value="1"/>
</dbReference>
<dbReference type="Gene3D" id="2.10.50.30">
    <property type="entry name" value="GPCR, family 3, nine cysteines domain"/>
    <property type="match status" value="1"/>
</dbReference>
<evidence type="ECO:0000256" key="3">
    <source>
        <dbReference type="ARBA" id="ARBA00022989"/>
    </source>
</evidence>
<dbReference type="SUPFAM" id="SSF53822">
    <property type="entry name" value="Periplasmic binding protein-like I"/>
    <property type="match status" value="1"/>
</dbReference>
<gene>
    <name evidence="8" type="ORF">NQ317_001495</name>
</gene>
<keyword evidence="4" id="KW-0472">Membrane</keyword>
<evidence type="ECO:0000256" key="4">
    <source>
        <dbReference type="ARBA" id="ARBA00023136"/>
    </source>
</evidence>
<feature type="domain" description="Receptor ligand binding region" evidence="6">
    <location>
        <begin position="40"/>
        <end position="222"/>
    </location>
</feature>
<comment type="subcellular location">
    <subcellularLocation>
        <location evidence="1">Membrane</location>
    </subcellularLocation>
</comment>
<dbReference type="Pfam" id="PF01094">
    <property type="entry name" value="ANF_receptor"/>
    <property type="match status" value="1"/>
</dbReference>
<accession>A0ABQ9IR83</accession>
<comment type="caution">
    <text evidence="8">The sequence shown here is derived from an EMBL/GenBank/DDBJ whole genome shotgun (WGS) entry which is preliminary data.</text>
</comment>
<keyword evidence="3" id="KW-1133">Transmembrane helix</keyword>
<evidence type="ECO:0000313" key="9">
    <source>
        <dbReference type="Proteomes" id="UP001162164"/>
    </source>
</evidence>
<dbReference type="InterPro" id="IPR028082">
    <property type="entry name" value="Peripla_BP_I"/>
</dbReference>
<reference evidence="8" key="1">
    <citation type="journal article" date="2023" name="Insect Mol. Biol.">
        <title>Genome sequencing provides insights into the evolution of gene families encoding plant cell wall-degrading enzymes in longhorned beetles.</title>
        <authorList>
            <person name="Shin N.R."/>
            <person name="Okamura Y."/>
            <person name="Kirsch R."/>
            <person name="Pauchet Y."/>
        </authorList>
    </citation>
    <scope>NUCLEOTIDE SEQUENCE</scope>
    <source>
        <strain evidence="8">MMC_N1</strain>
    </source>
</reference>
<evidence type="ECO:0000259" key="7">
    <source>
        <dbReference type="Pfam" id="PF07562"/>
    </source>
</evidence>
<dbReference type="Pfam" id="PF07562">
    <property type="entry name" value="NCD3G"/>
    <property type="match status" value="1"/>
</dbReference>
<sequence length="321" mass="36823">MTVSKIFVILGQTRPSKNHIDVIKNRFLFLSITPYIVICCSDGWGDRGDVTKGYEEEAWGGLSIRIHSPYVNSFDDYYWSLKPANNTRNPWFKEFWESRFSCYFEGDATELPPFENYTFNYLQTESTSVDNTMSTITPQSICTGEESLATNYRQDSKLSFVIKAIYSLAHALHDMHQDICGFGAVGMCDKQLPFNGSLFKNYLMNVSFEYDKEIIEFDENGDPLRKVRHHELSETRRWGHLTTFRCPQGQYKNVQQGGKDKRCCWVCVPCPAGEILEDDGEGCIKCPLGAAPNDQKTGKMIRSRNRFPQPLSLFIYTNQTC</sequence>
<dbReference type="InterPro" id="IPR011500">
    <property type="entry name" value="GPCR_3_9-Cys_dom"/>
</dbReference>
<dbReference type="InterPro" id="IPR050726">
    <property type="entry name" value="mGluR"/>
</dbReference>
<dbReference type="PANTHER" id="PTHR24060">
    <property type="entry name" value="METABOTROPIC GLUTAMATE RECEPTOR"/>
    <property type="match status" value="1"/>
</dbReference>
<evidence type="ECO:0000256" key="2">
    <source>
        <dbReference type="ARBA" id="ARBA00022692"/>
    </source>
</evidence>
<keyword evidence="5" id="KW-0325">Glycoprotein</keyword>
<keyword evidence="9" id="KW-1185">Reference proteome</keyword>
<organism evidence="8 9">
    <name type="scientific">Molorchus minor</name>
    <dbReference type="NCBI Taxonomy" id="1323400"/>
    <lineage>
        <taxon>Eukaryota</taxon>
        <taxon>Metazoa</taxon>
        <taxon>Ecdysozoa</taxon>
        <taxon>Arthropoda</taxon>
        <taxon>Hexapoda</taxon>
        <taxon>Insecta</taxon>
        <taxon>Pterygota</taxon>
        <taxon>Neoptera</taxon>
        <taxon>Endopterygota</taxon>
        <taxon>Coleoptera</taxon>
        <taxon>Polyphaga</taxon>
        <taxon>Cucujiformia</taxon>
        <taxon>Chrysomeloidea</taxon>
        <taxon>Cerambycidae</taxon>
        <taxon>Lamiinae</taxon>
        <taxon>Monochamini</taxon>
        <taxon>Molorchus</taxon>
    </lineage>
</organism>
<evidence type="ECO:0000256" key="1">
    <source>
        <dbReference type="ARBA" id="ARBA00004370"/>
    </source>
</evidence>
<keyword evidence="2" id="KW-0812">Transmembrane</keyword>
<evidence type="ECO:0000259" key="6">
    <source>
        <dbReference type="Pfam" id="PF01094"/>
    </source>
</evidence>
<evidence type="ECO:0000256" key="5">
    <source>
        <dbReference type="ARBA" id="ARBA00023180"/>
    </source>
</evidence>
<dbReference type="EMBL" id="JAPWTJ010003354">
    <property type="protein sequence ID" value="KAJ8958081.1"/>
    <property type="molecule type" value="Genomic_DNA"/>
</dbReference>
<dbReference type="InterPro" id="IPR038550">
    <property type="entry name" value="GPCR_3_9-Cys_sf"/>
</dbReference>
<feature type="domain" description="GPCR family 3 nine cysteines" evidence="7">
    <location>
        <begin position="245"/>
        <end position="291"/>
    </location>
</feature>